<name>A0AAD8SYR4_LOLMU</name>
<organism evidence="2 3">
    <name type="scientific">Lolium multiflorum</name>
    <name type="common">Italian ryegrass</name>
    <name type="synonym">Lolium perenne subsp. multiflorum</name>
    <dbReference type="NCBI Taxonomy" id="4521"/>
    <lineage>
        <taxon>Eukaryota</taxon>
        <taxon>Viridiplantae</taxon>
        <taxon>Streptophyta</taxon>
        <taxon>Embryophyta</taxon>
        <taxon>Tracheophyta</taxon>
        <taxon>Spermatophyta</taxon>
        <taxon>Magnoliopsida</taxon>
        <taxon>Liliopsida</taxon>
        <taxon>Poales</taxon>
        <taxon>Poaceae</taxon>
        <taxon>BOP clade</taxon>
        <taxon>Pooideae</taxon>
        <taxon>Poodae</taxon>
        <taxon>Poeae</taxon>
        <taxon>Poeae Chloroplast Group 2 (Poeae type)</taxon>
        <taxon>Loliodinae</taxon>
        <taxon>Loliinae</taxon>
        <taxon>Lolium</taxon>
    </lineage>
</organism>
<dbReference type="AlphaFoldDB" id="A0AAD8SYR4"/>
<keyword evidence="3" id="KW-1185">Reference proteome</keyword>
<dbReference type="EMBL" id="JAUUTY010000003">
    <property type="protein sequence ID" value="KAK1665913.1"/>
    <property type="molecule type" value="Genomic_DNA"/>
</dbReference>
<dbReference type="Proteomes" id="UP001231189">
    <property type="component" value="Unassembled WGS sequence"/>
</dbReference>
<keyword evidence="1" id="KW-1133">Transmembrane helix</keyword>
<evidence type="ECO:0000313" key="3">
    <source>
        <dbReference type="Proteomes" id="UP001231189"/>
    </source>
</evidence>
<comment type="caution">
    <text evidence="2">The sequence shown here is derived from an EMBL/GenBank/DDBJ whole genome shotgun (WGS) entry which is preliminary data.</text>
</comment>
<keyword evidence="1" id="KW-0472">Membrane</keyword>
<gene>
    <name evidence="2" type="ORF">QYE76_054072</name>
</gene>
<accession>A0AAD8SYR4</accession>
<keyword evidence="1" id="KW-0812">Transmembrane</keyword>
<proteinExistence type="predicted"/>
<reference evidence="2" key="1">
    <citation type="submission" date="2023-07" db="EMBL/GenBank/DDBJ databases">
        <title>A chromosome-level genome assembly of Lolium multiflorum.</title>
        <authorList>
            <person name="Chen Y."/>
            <person name="Copetti D."/>
            <person name="Kolliker R."/>
            <person name="Studer B."/>
        </authorList>
    </citation>
    <scope>NUCLEOTIDE SEQUENCE</scope>
    <source>
        <strain evidence="2">02402/16</strain>
        <tissue evidence="2">Leaf</tissue>
    </source>
</reference>
<protein>
    <submittedName>
        <fullName evidence="2">Uncharacterized protein</fullName>
    </submittedName>
</protein>
<evidence type="ECO:0000313" key="2">
    <source>
        <dbReference type="EMBL" id="KAK1665913.1"/>
    </source>
</evidence>
<sequence length="233" mass="25525">MPGSVSGGGDLAAWISADIGSLLFPLLLRWSEERAEKKIDAPFNKGVVVYLLLQHGGGGRCFFLAGLGGEGESACVSPFNDVEEFLAGRGGEEELIRVVANASASWRSYLCCYWCGGAAPKLFLSVGRGGEGEGQRWFCCFSVLAAVCGSCVCFICTVVEVVFFLECSSAGDFYQRHRHAPASHGRRVALLQEIFLHKEDLLGLIVDSYSRLRPKWLVPRWRGRQSMAKPVRR</sequence>
<evidence type="ECO:0000256" key="1">
    <source>
        <dbReference type="SAM" id="Phobius"/>
    </source>
</evidence>
<feature type="transmembrane region" description="Helical" evidence="1">
    <location>
        <begin position="137"/>
        <end position="165"/>
    </location>
</feature>